<proteinExistence type="predicted"/>
<protein>
    <submittedName>
        <fullName evidence="2">Uncharacterized protein</fullName>
    </submittedName>
</protein>
<dbReference type="PhylomeDB" id="A0A0G4EHA7"/>
<organism evidence="2 3">
    <name type="scientific">Vitrella brassicaformis (strain CCMP3155)</name>
    <dbReference type="NCBI Taxonomy" id="1169540"/>
    <lineage>
        <taxon>Eukaryota</taxon>
        <taxon>Sar</taxon>
        <taxon>Alveolata</taxon>
        <taxon>Colpodellida</taxon>
        <taxon>Vitrellaceae</taxon>
        <taxon>Vitrella</taxon>
    </lineage>
</organism>
<dbReference type="VEuPathDB" id="CryptoDB:Vbra_11703"/>
<evidence type="ECO:0000313" key="2">
    <source>
        <dbReference type="EMBL" id="CEL94769.1"/>
    </source>
</evidence>
<gene>
    <name evidence="2" type="ORF">Vbra_11703</name>
</gene>
<keyword evidence="3" id="KW-1185">Reference proteome</keyword>
<reference evidence="2 3" key="1">
    <citation type="submission" date="2014-11" db="EMBL/GenBank/DDBJ databases">
        <authorList>
            <person name="Zhu J."/>
            <person name="Qi W."/>
            <person name="Song R."/>
        </authorList>
    </citation>
    <scope>NUCLEOTIDE SEQUENCE [LARGE SCALE GENOMIC DNA]</scope>
</reference>
<accession>A0A0G4EHA7</accession>
<evidence type="ECO:0000313" key="3">
    <source>
        <dbReference type="Proteomes" id="UP000041254"/>
    </source>
</evidence>
<dbReference type="AlphaFoldDB" id="A0A0G4EHA7"/>
<sequence>MNGVIKGRTRNEERANNHQAPFPSHLHGRAVVRQWDGPEAAAVGAVAAEHHPAKLARIPLAVGSVDFLIDKKRLGKGWDEILTNADRAEQDTFAVLNDCSSRMHSFLIKKRLPANNYVSILPKTTRSDGIQEHGMVRRESISCSRRIAIQTIGWMDEKMRPSTRHGPVGGEGGLRIERRESKYHPTPPMSEDRFRAVFGQQAQAGEIPGWVLYSIRGGGMEGEDALAVVGRLFGAAWMADGRVRKVQGGSYCKVHSPME</sequence>
<dbReference type="EMBL" id="CDMY01000226">
    <property type="protein sequence ID" value="CEL94769.1"/>
    <property type="molecule type" value="Genomic_DNA"/>
</dbReference>
<feature type="region of interest" description="Disordered" evidence="1">
    <location>
        <begin position="1"/>
        <end position="25"/>
    </location>
</feature>
<evidence type="ECO:0000256" key="1">
    <source>
        <dbReference type="SAM" id="MobiDB-lite"/>
    </source>
</evidence>
<name>A0A0G4EHA7_VITBC</name>
<dbReference type="Proteomes" id="UP000041254">
    <property type="component" value="Unassembled WGS sequence"/>
</dbReference>
<dbReference type="InParanoid" id="A0A0G4EHA7"/>